<evidence type="ECO:0000313" key="6">
    <source>
        <dbReference type="Proteomes" id="UP000440367"/>
    </source>
</evidence>
<comment type="caution">
    <text evidence="4">The sequence shown here is derived from an EMBL/GenBank/DDBJ whole genome shotgun (WGS) entry which is preliminary data.</text>
</comment>
<dbReference type="Proteomes" id="UP000440367">
    <property type="component" value="Unassembled WGS sequence"/>
</dbReference>
<name>A0A6A3Z851_9STRA</name>
<evidence type="ECO:0000313" key="8">
    <source>
        <dbReference type="Proteomes" id="UP000460718"/>
    </source>
</evidence>
<evidence type="ECO:0000313" key="1">
    <source>
        <dbReference type="EMBL" id="KAE8937270.1"/>
    </source>
</evidence>
<sequence length="53" mass="5759">MAFEVFQHSLLVLFLVPTLCLALLLMLSSVFLVLGTRVGGPGGSRSWKVINVQ</sequence>
<dbReference type="EMBL" id="QXGA01000903">
    <property type="protein sequence ID" value="KAE9136366.1"/>
    <property type="molecule type" value="Genomic_DNA"/>
</dbReference>
<dbReference type="Proteomes" id="UP000460718">
    <property type="component" value="Unassembled WGS sequence"/>
</dbReference>
<dbReference type="EMBL" id="QXGF01000650">
    <property type="protein sequence ID" value="KAE8937270.1"/>
    <property type="molecule type" value="Genomic_DNA"/>
</dbReference>
<dbReference type="EMBL" id="QXFW01000544">
    <property type="protein sequence ID" value="KAE9009156.1"/>
    <property type="molecule type" value="Genomic_DNA"/>
</dbReference>
<protein>
    <submittedName>
        <fullName evidence="4">Uncharacterized protein</fullName>
    </submittedName>
</protein>
<accession>A0A6A3Z851</accession>
<evidence type="ECO:0000313" key="4">
    <source>
        <dbReference type="EMBL" id="KAE9230825.1"/>
    </source>
</evidence>
<organism evidence="4 6">
    <name type="scientific">Phytophthora fragariae</name>
    <dbReference type="NCBI Taxonomy" id="53985"/>
    <lineage>
        <taxon>Eukaryota</taxon>
        <taxon>Sar</taxon>
        <taxon>Stramenopiles</taxon>
        <taxon>Oomycota</taxon>
        <taxon>Peronosporomycetes</taxon>
        <taxon>Peronosporales</taxon>
        <taxon>Peronosporaceae</taxon>
        <taxon>Phytophthora</taxon>
    </lineage>
</organism>
<evidence type="ECO:0000313" key="3">
    <source>
        <dbReference type="EMBL" id="KAE9136366.1"/>
    </source>
</evidence>
<evidence type="ECO:0000313" key="2">
    <source>
        <dbReference type="EMBL" id="KAE9009156.1"/>
    </source>
</evidence>
<dbReference type="AlphaFoldDB" id="A0A6A3Z851"/>
<evidence type="ECO:0000313" key="5">
    <source>
        <dbReference type="Proteomes" id="UP000429523"/>
    </source>
</evidence>
<dbReference type="EMBL" id="QXGD01000636">
    <property type="protein sequence ID" value="KAE9230825.1"/>
    <property type="molecule type" value="Genomic_DNA"/>
</dbReference>
<proteinExistence type="predicted"/>
<reference evidence="5 6" key="1">
    <citation type="submission" date="2018-08" db="EMBL/GenBank/DDBJ databases">
        <title>Genomic investigation of the strawberry pathogen Phytophthora fragariae indicates pathogenicity is determined by transcriptional variation in three key races.</title>
        <authorList>
            <person name="Adams T.M."/>
            <person name="Armitage A.D."/>
            <person name="Sobczyk M.K."/>
            <person name="Bates H.J."/>
            <person name="Dunwell J.M."/>
            <person name="Nellist C.F."/>
            <person name="Harrison R.J."/>
        </authorList>
    </citation>
    <scope>NUCLEOTIDE SEQUENCE [LARGE SCALE GENOMIC DNA]</scope>
    <source>
        <strain evidence="4 6">BC-1</strain>
        <strain evidence="3 7">NOV-5</strain>
        <strain evidence="1 5">NOV-9</strain>
        <strain evidence="2 8">SCRP245</strain>
    </source>
</reference>
<gene>
    <name evidence="4" type="ORF">PF002_g12868</name>
    <name evidence="3" type="ORF">PF006_g14400</name>
    <name evidence="1" type="ORF">PF009_g12820</name>
    <name evidence="2" type="ORF">PF011_g10397</name>
</gene>
<evidence type="ECO:0000313" key="7">
    <source>
        <dbReference type="Proteomes" id="UP000440732"/>
    </source>
</evidence>
<dbReference type="Proteomes" id="UP000429523">
    <property type="component" value="Unassembled WGS sequence"/>
</dbReference>
<dbReference type="Proteomes" id="UP000440732">
    <property type="component" value="Unassembled WGS sequence"/>
</dbReference>